<protein>
    <recommendedName>
        <fullName evidence="4">Extracellular protein</fullName>
    </recommendedName>
</protein>
<name>A0A9W6B273_9LACO</name>
<gene>
    <name evidence="2" type="ORF">WR164_14810</name>
</gene>
<evidence type="ECO:0000256" key="1">
    <source>
        <dbReference type="SAM" id="SignalP"/>
    </source>
</evidence>
<evidence type="ECO:0000313" key="2">
    <source>
        <dbReference type="EMBL" id="GLB47502.1"/>
    </source>
</evidence>
<dbReference type="InterPro" id="IPR011044">
    <property type="entry name" value="Quino_amine_DH_bsu"/>
</dbReference>
<accession>A0A9W6B273</accession>
<organism evidence="2 3">
    <name type="scientific">Philodulcilactobacillus myokoensis</name>
    <dbReference type="NCBI Taxonomy" id="2929573"/>
    <lineage>
        <taxon>Bacteria</taxon>
        <taxon>Bacillati</taxon>
        <taxon>Bacillota</taxon>
        <taxon>Bacilli</taxon>
        <taxon>Lactobacillales</taxon>
        <taxon>Lactobacillaceae</taxon>
        <taxon>Philodulcilactobacillus</taxon>
    </lineage>
</organism>
<dbReference type="RefSeq" id="WP_286137041.1">
    <property type="nucleotide sequence ID" value="NZ_BRPL01000004.1"/>
</dbReference>
<reference evidence="2" key="1">
    <citation type="submission" date="2022-07" db="EMBL/GenBank/DDBJ databases">
        <authorList>
            <person name="Kouya T."/>
            <person name="Ishiyama Y."/>
        </authorList>
    </citation>
    <scope>NUCLEOTIDE SEQUENCE</scope>
    <source>
        <strain evidence="2">WR16-4</strain>
    </source>
</reference>
<comment type="caution">
    <text evidence="2">The sequence shown here is derived from an EMBL/GenBank/DDBJ whole genome shotgun (WGS) entry which is preliminary data.</text>
</comment>
<dbReference type="SUPFAM" id="SSF50969">
    <property type="entry name" value="YVTN repeat-like/Quinoprotein amine dehydrogenase"/>
    <property type="match status" value="1"/>
</dbReference>
<dbReference type="AlphaFoldDB" id="A0A9W6B273"/>
<keyword evidence="3" id="KW-1185">Reference proteome</keyword>
<evidence type="ECO:0008006" key="4">
    <source>
        <dbReference type="Google" id="ProtNLM"/>
    </source>
</evidence>
<keyword evidence="1" id="KW-0732">Signal</keyword>
<evidence type="ECO:0000313" key="3">
    <source>
        <dbReference type="Proteomes" id="UP001144204"/>
    </source>
</evidence>
<proteinExistence type="predicted"/>
<dbReference type="EMBL" id="BRPL01000004">
    <property type="protein sequence ID" value="GLB47502.1"/>
    <property type="molecule type" value="Genomic_DNA"/>
</dbReference>
<dbReference type="Proteomes" id="UP001144204">
    <property type="component" value="Unassembled WGS sequence"/>
</dbReference>
<reference evidence="2" key="2">
    <citation type="journal article" date="2023" name="PLoS ONE">
        <title>Philodulcilactobacillus myokoensis gen. nov., sp. nov., a fructophilic, acidophilic, and agar-phobic lactic acid bacterium isolated from fermented vegetable extracts.</title>
        <authorList>
            <person name="Kouya T."/>
            <person name="Ishiyama Y."/>
            <person name="Ohashi S."/>
            <person name="Kumakubo R."/>
            <person name="Yamazaki T."/>
            <person name="Otaki T."/>
        </authorList>
    </citation>
    <scope>NUCLEOTIDE SEQUENCE</scope>
    <source>
        <strain evidence="2">WR16-4</strain>
    </source>
</reference>
<sequence>MRKTKTLLLTTSIIAGLGLTAGFNADAKTISQKASAMGANHRVSEVFNHMYSDHDHANDSSYSPDILNFKSGNQRISLRNNSKLSKAVYNASIGTIQNVTVTPDNHYLFVVYHQVSGDDNSMKGQIVRFNISHPEQQKKSSIMNLGHGQSLAYNPTNNKLYMIILGRASAYRAKVMEMNPWSLKPMQTINIHSNSYLISDQLAFDRKGNAYSYTKTYSDQSGKDSLRIYKGKITKRTVHFNLVQAVRHAPGGNDEIANTPQSMAYNRKTNRLYFVSNGEVLSVPVNKLGHLKSKDVKSTVFNTNAEFEGLTFTKNGHPYLTTRYKIFSSNRTF</sequence>
<feature type="chain" id="PRO_5040784643" description="Extracellular protein" evidence="1">
    <location>
        <begin position="28"/>
        <end position="333"/>
    </location>
</feature>
<feature type="signal peptide" evidence="1">
    <location>
        <begin position="1"/>
        <end position="27"/>
    </location>
</feature>